<feature type="transmembrane region" description="Helical" evidence="6">
    <location>
        <begin position="137"/>
        <end position="158"/>
    </location>
</feature>
<proteinExistence type="predicted"/>
<reference evidence="8 9" key="1">
    <citation type="submission" date="2015-05" db="EMBL/GenBank/DDBJ databases">
        <title>Draft genome sequence of Microvirga vignae strain BR3299, a novel nitrogen fixing bacteria isolated from Brazil semi-aired region.</title>
        <authorList>
            <person name="Zilli J.E."/>
            <person name="Passos S.R."/>
            <person name="Leite J."/>
            <person name="Baldani J.I."/>
            <person name="Xavier G.R."/>
            <person name="Rumjaneck N.G."/>
            <person name="Simoes-Araujo J.L."/>
        </authorList>
    </citation>
    <scope>NUCLEOTIDE SEQUENCE [LARGE SCALE GENOMIC DNA]</scope>
    <source>
        <strain evidence="8 9">BR3299</strain>
    </source>
</reference>
<dbReference type="PANTHER" id="PTHR37422">
    <property type="entry name" value="TEICHURONIC ACID BIOSYNTHESIS PROTEIN TUAE"/>
    <property type="match status" value="1"/>
</dbReference>
<feature type="transmembrane region" description="Helical" evidence="6">
    <location>
        <begin position="50"/>
        <end position="67"/>
    </location>
</feature>
<feature type="transmembrane region" description="Helical" evidence="6">
    <location>
        <begin position="76"/>
        <end position="96"/>
    </location>
</feature>
<dbReference type="EMBL" id="LCYG01000020">
    <property type="protein sequence ID" value="KLK93359.1"/>
    <property type="molecule type" value="Genomic_DNA"/>
</dbReference>
<evidence type="ECO:0000256" key="3">
    <source>
        <dbReference type="ARBA" id="ARBA00022989"/>
    </source>
</evidence>
<feature type="domain" description="O-antigen ligase-related" evidence="7">
    <location>
        <begin position="204"/>
        <end position="355"/>
    </location>
</feature>
<gene>
    <name evidence="8" type="ORF">AA309_08430</name>
</gene>
<keyword evidence="3 6" id="KW-1133">Transmembrane helix</keyword>
<dbReference type="AlphaFoldDB" id="A0A0H1RE63"/>
<comment type="subcellular location">
    <subcellularLocation>
        <location evidence="1">Membrane</location>
        <topology evidence="1">Multi-pass membrane protein</topology>
    </subcellularLocation>
</comment>
<dbReference type="PANTHER" id="PTHR37422:SF13">
    <property type="entry name" value="LIPOPOLYSACCHARIDE BIOSYNTHESIS PROTEIN PA4999-RELATED"/>
    <property type="match status" value="1"/>
</dbReference>
<feature type="transmembrane region" description="Helical" evidence="6">
    <location>
        <begin position="178"/>
        <end position="194"/>
    </location>
</feature>
<organism evidence="8 9">
    <name type="scientific">Microvirga vignae</name>
    <dbReference type="NCBI Taxonomy" id="1225564"/>
    <lineage>
        <taxon>Bacteria</taxon>
        <taxon>Pseudomonadati</taxon>
        <taxon>Pseudomonadota</taxon>
        <taxon>Alphaproteobacteria</taxon>
        <taxon>Hyphomicrobiales</taxon>
        <taxon>Methylobacteriaceae</taxon>
        <taxon>Microvirga</taxon>
    </lineage>
</organism>
<sequence>MRSRALSVPTDAAPRAEKRRHRDLAGITLLVFGGLNLNGALLLFFGTQALLSPLVFCSTLVLWLRYAHPSAVKAECYVLFVAFLGSYLAFAALFAATDPHFDSYYIKFYSATLIFVSAIYFWLTGCTKAELAYVFRMLKRILIVSCIFVPLSPYLSTYLAYSHSLDRPSGLFGNPNEAGVAALFCIVLIVAYPARSRVLTFGQAVIALLALILTFSKAGILTLIALSLLFVITRRSIGLLCVAILTFTLAALSTKYILANDVFQLSYDQRERLADVLNILGGDISTRTTTGRTLVWELGLRRIDQQLPWGAGLGDFHALVGGFRERPDLDKWLGVHNTFLVILGEAGLFPLLLLIGFLARLFMIGSRSPERLVAIGFSVIMVVDMLSSHNSLSSRLSNVALASAMAIATRAVMKAPTWRPYCLPLGAGCRPGARSQRSVMDSRITRPPLREGGRG</sequence>
<dbReference type="Pfam" id="PF04932">
    <property type="entry name" value="Wzy_C"/>
    <property type="match status" value="1"/>
</dbReference>
<dbReference type="OrthoDB" id="8019128at2"/>
<feature type="transmembrane region" description="Helical" evidence="6">
    <location>
        <begin position="24"/>
        <end position="44"/>
    </location>
</feature>
<feature type="region of interest" description="Disordered" evidence="5">
    <location>
        <begin position="430"/>
        <end position="455"/>
    </location>
</feature>
<comment type="caution">
    <text evidence="8">The sequence shown here is derived from an EMBL/GenBank/DDBJ whole genome shotgun (WGS) entry which is preliminary data.</text>
</comment>
<dbReference type="PATRIC" id="fig|1225564.3.peg.2287"/>
<dbReference type="GO" id="GO:0016020">
    <property type="term" value="C:membrane"/>
    <property type="evidence" value="ECO:0007669"/>
    <property type="project" value="UniProtKB-SubCell"/>
</dbReference>
<keyword evidence="2 6" id="KW-0812">Transmembrane</keyword>
<protein>
    <recommendedName>
        <fullName evidence="7">O-antigen ligase-related domain-containing protein</fullName>
    </recommendedName>
</protein>
<dbReference type="STRING" id="1225564.AA309_08430"/>
<keyword evidence="9" id="KW-1185">Reference proteome</keyword>
<feature type="transmembrane region" description="Helical" evidence="6">
    <location>
        <begin position="206"/>
        <end position="231"/>
    </location>
</feature>
<evidence type="ECO:0000313" key="8">
    <source>
        <dbReference type="EMBL" id="KLK93359.1"/>
    </source>
</evidence>
<evidence type="ECO:0000256" key="4">
    <source>
        <dbReference type="ARBA" id="ARBA00023136"/>
    </source>
</evidence>
<dbReference type="InterPro" id="IPR007016">
    <property type="entry name" value="O-antigen_ligase-rel_domated"/>
</dbReference>
<feature type="transmembrane region" description="Helical" evidence="6">
    <location>
        <begin position="339"/>
        <end position="359"/>
    </location>
</feature>
<feature type="transmembrane region" description="Helical" evidence="6">
    <location>
        <begin position="237"/>
        <end position="258"/>
    </location>
</feature>
<accession>A0A0H1RE63</accession>
<evidence type="ECO:0000313" key="9">
    <source>
        <dbReference type="Proteomes" id="UP000035489"/>
    </source>
</evidence>
<evidence type="ECO:0000256" key="5">
    <source>
        <dbReference type="SAM" id="MobiDB-lite"/>
    </source>
</evidence>
<evidence type="ECO:0000256" key="6">
    <source>
        <dbReference type="SAM" id="Phobius"/>
    </source>
</evidence>
<evidence type="ECO:0000259" key="7">
    <source>
        <dbReference type="Pfam" id="PF04932"/>
    </source>
</evidence>
<dbReference type="RefSeq" id="WP_047188562.1">
    <property type="nucleotide sequence ID" value="NZ_LCYG01000020.1"/>
</dbReference>
<dbReference type="InterPro" id="IPR051533">
    <property type="entry name" value="WaaL-like"/>
</dbReference>
<keyword evidence="4 6" id="KW-0472">Membrane</keyword>
<feature type="transmembrane region" description="Helical" evidence="6">
    <location>
        <begin position="108"/>
        <end position="125"/>
    </location>
</feature>
<name>A0A0H1RE63_9HYPH</name>
<evidence type="ECO:0000256" key="1">
    <source>
        <dbReference type="ARBA" id="ARBA00004141"/>
    </source>
</evidence>
<dbReference type="Proteomes" id="UP000035489">
    <property type="component" value="Unassembled WGS sequence"/>
</dbReference>
<evidence type="ECO:0000256" key="2">
    <source>
        <dbReference type="ARBA" id="ARBA00022692"/>
    </source>
</evidence>